<protein>
    <submittedName>
        <fullName evidence="1">Uncharacterized protein</fullName>
    </submittedName>
</protein>
<dbReference type="EMBL" id="JAAATY010000039">
    <property type="protein sequence ID" value="NRN70488.1"/>
    <property type="molecule type" value="Genomic_DNA"/>
</dbReference>
<organism evidence="1 2">
    <name type="scientific">Kibdelosporangium persicum</name>
    <dbReference type="NCBI Taxonomy" id="2698649"/>
    <lineage>
        <taxon>Bacteria</taxon>
        <taxon>Bacillati</taxon>
        <taxon>Actinomycetota</taxon>
        <taxon>Actinomycetes</taxon>
        <taxon>Pseudonocardiales</taxon>
        <taxon>Pseudonocardiaceae</taxon>
        <taxon>Kibdelosporangium</taxon>
    </lineage>
</organism>
<proteinExistence type="predicted"/>
<evidence type="ECO:0000313" key="2">
    <source>
        <dbReference type="Proteomes" id="UP000763557"/>
    </source>
</evidence>
<reference evidence="1 2" key="1">
    <citation type="submission" date="2020-01" db="EMBL/GenBank/DDBJ databases">
        <title>Kibdelosporangium persica a novel Actinomycetes from a hot desert in Iran.</title>
        <authorList>
            <person name="Safaei N."/>
            <person name="Zaburannyi N."/>
            <person name="Mueller R."/>
            <person name="Wink J."/>
        </authorList>
    </citation>
    <scope>NUCLEOTIDE SEQUENCE [LARGE SCALE GENOMIC DNA]</scope>
    <source>
        <strain evidence="1 2">4NS15</strain>
    </source>
</reference>
<dbReference type="Proteomes" id="UP000763557">
    <property type="component" value="Unassembled WGS sequence"/>
</dbReference>
<keyword evidence="2" id="KW-1185">Reference proteome</keyword>
<comment type="caution">
    <text evidence="1">The sequence shown here is derived from an EMBL/GenBank/DDBJ whole genome shotgun (WGS) entry which is preliminary data.</text>
</comment>
<name>A0ABX2FGX0_9PSEU</name>
<gene>
    <name evidence="1" type="ORF">GC106_77590</name>
</gene>
<accession>A0ABX2FGX0</accession>
<evidence type="ECO:0000313" key="1">
    <source>
        <dbReference type="EMBL" id="NRN70488.1"/>
    </source>
</evidence>
<sequence>MFCGAQGRLTDEHTFGDWLRKLGYSGAGLREIGDPPIVQNAGPFSHKLKIVCANCNNGWMSRLEQDAKPLLVHLFRAHGRLIPIEEDAQITLARWAYKTAVVCAYSDKNQVDAFPEEHRREFYETDQPPRQTWVRIGMMTVPSDPLKGEHLAAYQFDSGVDTVTADEETSIDVPWYRTTIRLINVVFCVMGSVTDEIKMKEQPDKVFRTMTQPLWPVRRPTIWWPPIASQPLQF</sequence>